<name>A0A0K9NP11_ZOSMR</name>
<dbReference type="InterPro" id="IPR044822">
    <property type="entry name" value="Myb_DNA-bind_4"/>
</dbReference>
<feature type="region of interest" description="Disordered" evidence="1">
    <location>
        <begin position="262"/>
        <end position="334"/>
    </location>
</feature>
<feature type="compositionally biased region" description="Low complexity" evidence="1">
    <location>
        <begin position="67"/>
        <end position="86"/>
    </location>
</feature>
<comment type="caution">
    <text evidence="3">The sequence shown here is derived from an EMBL/GenBank/DDBJ whole genome shotgun (WGS) entry which is preliminary data.</text>
</comment>
<evidence type="ECO:0000313" key="4">
    <source>
        <dbReference type="Proteomes" id="UP000036987"/>
    </source>
</evidence>
<feature type="domain" description="Myb/SANT-like DNA-binding" evidence="2">
    <location>
        <begin position="157"/>
        <end position="258"/>
    </location>
</feature>
<proteinExistence type="predicted"/>
<dbReference type="EMBL" id="LFYR01001927">
    <property type="protein sequence ID" value="KMZ58496.1"/>
    <property type="molecule type" value="Genomic_DNA"/>
</dbReference>
<feature type="compositionally biased region" description="Low complexity" evidence="1">
    <location>
        <begin position="233"/>
        <end position="245"/>
    </location>
</feature>
<protein>
    <recommendedName>
        <fullName evidence="2">Myb/SANT-like DNA-binding domain-containing protein</fullName>
    </recommendedName>
</protein>
<reference evidence="4" key="1">
    <citation type="journal article" date="2016" name="Nature">
        <title>The genome of the seagrass Zostera marina reveals angiosperm adaptation to the sea.</title>
        <authorList>
            <person name="Olsen J.L."/>
            <person name="Rouze P."/>
            <person name="Verhelst B."/>
            <person name="Lin Y.-C."/>
            <person name="Bayer T."/>
            <person name="Collen J."/>
            <person name="Dattolo E."/>
            <person name="De Paoli E."/>
            <person name="Dittami S."/>
            <person name="Maumus F."/>
            <person name="Michel G."/>
            <person name="Kersting A."/>
            <person name="Lauritano C."/>
            <person name="Lohaus R."/>
            <person name="Toepel M."/>
            <person name="Tonon T."/>
            <person name="Vanneste K."/>
            <person name="Amirebrahimi M."/>
            <person name="Brakel J."/>
            <person name="Bostroem C."/>
            <person name="Chovatia M."/>
            <person name="Grimwood J."/>
            <person name="Jenkins J.W."/>
            <person name="Jueterbock A."/>
            <person name="Mraz A."/>
            <person name="Stam W.T."/>
            <person name="Tice H."/>
            <person name="Bornberg-Bauer E."/>
            <person name="Green P.J."/>
            <person name="Pearson G.A."/>
            <person name="Procaccini G."/>
            <person name="Duarte C.M."/>
            <person name="Schmutz J."/>
            <person name="Reusch T.B.H."/>
            <person name="Van de Peer Y."/>
        </authorList>
    </citation>
    <scope>NUCLEOTIDE SEQUENCE [LARGE SCALE GENOMIC DNA]</scope>
    <source>
        <strain evidence="4">cv. Finnish</strain>
    </source>
</reference>
<feature type="compositionally biased region" description="Polar residues" evidence="1">
    <location>
        <begin position="402"/>
        <end position="414"/>
    </location>
</feature>
<dbReference type="SMART" id="SM00595">
    <property type="entry name" value="MADF"/>
    <property type="match status" value="1"/>
</dbReference>
<evidence type="ECO:0000256" key="1">
    <source>
        <dbReference type="SAM" id="MobiDB-lite"/>
    </source>
</evidence>
<gene>
    <name evidence="3" type="ORF">ZOSMA_76G00520</name>
</gene>
<dbReference type="OrthoDB" id="1901794at2759"/>
<dbReference type="Proteomes" id="UP000036987">
    <property type="component" value="Unassembled WGS sequence"/>
</dbReference>
<evidence type="ECO:0000259" key="2">
    <source>
        <dbReference type="Pfam" id="PF13837"/>
    </source>
</evidence>
<feature type="region of interest" description="Disordered" evidence="1">
    <location>
        <begin position="389"/>
        <end position="418"/>
    </location>
</feature>
<accession>A0A0K9NP11</accession>
<dbReference type="PANTHER" id="PTHR31307">
    <property type="entry name" value="TRIHELIX TRANSCRIPTION FACTOR ASIL2"/>
    <property type="match status" value="1"/>
</dbReference>
<feature type="compositionally biased region" description="Polar residues" evidence="1">
    <location>
        <begin position="265"/>
        <end position="300"/>
    </location>
</feature>
<sequence length="518" mass="56131">MVSRSIHPFIHLTTTRSYSSALIPKCHNANTHNYFQTSSSATVTATATTATTSPHLQNVMAAVLSSPIQSSPSTSTSPSISSSPSSSSPPPPHSPSLSPSNPNSLNTTPDPNPNTAPTVALPPPAAIALPQHPPPQSQPSSNPPPSAPTSTRRVPPPCWSVEETVALIDGYQDKWYTLRRGNLKANHWQDVADFVTSRCANLPGSSHKTAVQCRHKVEKLRKRYRSERQRCLRNQNRTSNSRTNSSSTWYFFKKMDAMELGPISNAPNRNHTSNNGNILSSASNRDISGGYSNAIPTSVPSRHVPPQSTSPSDASSNDSDDDSEGDVGIGNNNINVRNLHGLVSNGSGMKFKIPKAVRSRGGMPMLRSEGGGSMPVMYPRSSVYPSSSNNQASVGLGPGGSSRFTRGVYTSSGMRSEGLSGMEEMRGKMDKKRGRDGVGRSDGGMEEIVSAVRMLGDGFMRMEQMKMDMEKEIHNMRMEMELKHTEMILDTQRQIVDTFLNGFLDEEKKSKKANLGDS</sequence>
<dbReference type="Gene3D" id="1.10.10.60">
    <property type="entry name" value="Homeodomain-like"/>
    <property type="match status" value="1"/>
</dbReference>
<feature type="region of interest" description="Disordered" evidence="1">
    <location>
        <begin position="225"/>
        <end position="245"/>
    </location>
</feature>
<evidence type="ECO:0000313" key="3">
    <source>
        <dbReference type="EMBL" id="KMZ58496.1"/>
    </source>
</evidence>
<organism evidence="3 4">
    <name type="scientific">Zostera marina</name>
    <name type="common">Eelgrass</name>
    <dbReference type="NCBI Taxonomy" id="29655"/>
    <lineage>
        <taxon>Eukaryota</taxon>
        <taxon>Viridiplantae</taxon>
        <taxon>Streptophyta</taxon>
        <taxon>Embryophyta</taxon>
        <taxon>Tracheophyta</taxon>
        <taxon>Spermatophyta</taxon>
        <taxon>Magnoliopsida</taxon>
        <taxon>Liliopsida</taxon>
        <taxon>Zosteraceae</taxon>
        <taxon>Zostera</taxon>
    </lineage>
</organism>
<dbReference type="Pfam" id="PF13837">
    <property type="entry name" value="Myb_DNA-bind_4"/>
    <property type="match status" value="1"/>
</dbReference>
<feature type="compositionally biased region" description="Pro residues" evidence="1">
    <location>
        <begin position="110"/>
        <end position="147"/>
    </location>
</feature>
<dbReference type="AlphaFoldDB" id="A0A0K9NP11"/>
<feature type="region of interest" description="Disordered" evidence="1">
    <location>
        <begin position="67"/>
        <end position="157"/>
    </location>
</feature>
<keyword evidence="4" id="KW-1185">Reference proteome</keyword>
<dbReference type="FunFam" id="1.10.10.60:FF:000152">
    <property type="entry name" value="Trihelix transcription factor ASIL2"/>
    <property type="match status" value="1"/>
</dbReference>
<dbReference type="InterPro" id="IPR044823">
    <property type="entry name" value="ASIL1/2-like"/>
</dbReference>
<feature type="compositionally biased region" description="Low complexity" evidence="1">
    <location>
        <begin position="95"/>
        <end position="109"/>
    </location>
</feature>
<dbReference type="PANTHER" id="PTHR31307:SF49">
    <property type="entry name" value="ALCOHOL DEHYDROGENASE TRANSCRIPTION FACTOR MYB_SANT-LIKE FAMILY PROTEIN"/>
    <property type="match status" value="1"/>
</dbReference>